<dbReference type="AlphaFoldDB" id="A0AAD4F8M1"/>
<gene>
    <name evidence="7" type="ORF">G6011_11755</name>
</gene>
<dbReference type="PANTHER" id="PTHR46557">
    <property type="entry name" value="SERINE/THREONINE-PROTEIN PHOSPHATASE 1 REGULATORY SUBUNIT 10-RELATED"/>
    <property type="match status" value="1"/>
</dbReference>
<keyword evidence="8" id="KW-1185">Reference proteome</keyword>
<evidence type="ECO:0000256" key="2">
    <source>
        <dbReference type="ARBA" id="ARBA00022771"/>
    </source>
</evidence>
<dbReference type="Gene3D" id="4.10.1000.10">
    <property type="entry name" value="Zinc finger, CCCH-type"/>
    <property type="match status" value="1"/>
</dbReference>
<dbReference type="GO" id="GO:0072357">
    <property type="term" value="C:PTW/PP1 phosphatase complex"/>
    <property type="evidence" value="ECO:0007669"/>
    <property type="project" value="TreeGrafter"/>
</dbReference>
<feature type="compositionally biased region" description="Polar residues" evidence="5">
    <location>
        <begin position="634"/>
        <end position="650"/>
    </location>
</feature>
<feature type="region of interest" description="Disordered" evidence="5">
    <location>
        <begin position="256"/>
        <end position="322"/>
    </location>
</feature>
<feature type="region of interest" description="Disordered" evidence="5">
    <location>
        <begin position="496"/>
        <end position="591"/>
    </location>
</feature>
<feature type="compositionally biased region" description="Basic residues" evidence="5">
    <location>
        <begin position="678"/>
        <end position="688"/>
    </location>
</feature>
<dbReference type="SMART" id="SM00356">
    <property type="entry name" value="ZnF_C3H1"/>
    <property type="match status" value="1"/>
</dbReference>
<keyword evidence="2 4" id="KW-0863">Zinc-finger</keyword>
<dbReference type="GO" id="GO:0008157">
    <property type="term" value="F:protein phosphatase 1 binding"/>
    <property type="evidence" value="ECO:0007669"/>
    <property type="project" value="TreeGrafter"/>
</dbReference>
<dbReference type="EMBL" id="JAANER010000013">
    <property type="protein sequence ID" value="KAG9184925.1"/>
    <property type="molecule type" value="Genomic_DNA"/>
</dbReference>
<proteinExistence type="predicted"/>
<feature type="region of interest" description="Disordered" evidence="5">
    <location>
        <begin position="1"/>
        <end position="147"/>
    </location>
</feature>
<evidence type="ECO:0000256" key="5">
    <source>
        <dbReference type="SAM" id="MobiDB-lite"/>
    </source>
</evidence>
<feature type="compositionally biased region" description="Polar residues" evidence="5">
    <location>
        <begin position="119"/>
        <end position="147"/>
    </location>
</feature>
<dbReference type="SUPFAM" id="SSF90229">
    <property type="entry name" value="CCCH zinc finger"/>
    <property type="match status" value="1"/>
</dbReference>
<feature type="region of interest" description="Disordered" evidence="5">
    <location>
        <begin position="863"/>
        <end position="1048"/>
    </location>
</feature>
<evidence type="ECO:0000313" key="7">
    <source>
        <dbReference type="EMBL" id="KAG9184925.1"/>
    </source>
</evidence>
<feature type="compositionally biased region" description="Polar residues" evidence="5">
    <location>
        <begin position="37"/>
        <end position="58"/>
    </location>
</feature>
<feature type="compositionally biased region" description="Pro residues" evidence="5">
    <location>
        <begin position="952"/>
        <end position="973"/>
    </location>
</feature>
<feature type="zinc finger region" description="C3H1-type" evidence="4">
    <location>
        <begin position="1051"/>
        <end position="1073"/>
    </location>
</feature>
<feature type="compositionally biased region" description="Low complexity" evidence="5">
    <location>
        <begin position="1021"/>
        <end position="1032"/>
    </location>
</feature>
<protein>
    <recommendedName>
        <fullName evidence="6">C3H1-type domain-containing protein</fullName>
    </recommendedName>
</protein>
<organism evidence="7 8">
    <name type="scientific">Alternaria panax</name>
    <dbReference type="NCBI Taxonomy" id="48097"/>
    <lineage>
        <taxon>Eukaryota</taxon>
        <taxon>Fungi</taxon>
        <taxon>Dikarya</taxon>
        <taxon>Ascomycota</taxon>
        <taxon>Pezizomycotina</taxon>
        <taxon>Dothideomycetes</taxon>
        <taxon>Pleosporomycetidae</taxon>
        <taxon>Pleosporales</taxon>
        <taxon>Pleosporineae</taxon>
        <taxon>Pleosporaceae</taxon>
        <taxon>Alternaria</taxon>
        <taxon>Alternaria sect. Panax</taxon>
    </lineage>
</organism>
<dbReference type="InterPro" id="IPR000571">
    <property type="entry name" value="Znf_CCCH"/>
</dbReference>
<feature type="compositionally biased region" description="Basic residues" evidence="5">
    <location>
        <begin position="1035"/>
        <end position="1048"/>
    </location>
</feature>
<feature type="compositionally biased region" description="Polar residues" evidence="5">
    <location>
        <begin position="79"/>
        <end position="109"/>
    </location>
</feature>
<accession>A0AAD4F8M1</accession>
<dbReference type="Pfam" id="PF00642">
    <property type="entry name" value="zf-CCCH"/>
    <property type="match status" value="1"/>
</dbReference>
<dbReference type="Proteomes" id="UP001199106">
    <property type="component" value="Unassembled WGS sequence"/>
</dbReference>
<feature type="compositionally biased region" description="Low complexity" evidence="5">
    <location>
        <begin position="974"/>
        <end position="1008"/>
    </location>
</feature>
<dbReference type="PROSITE" id="PS50103">
    <property type="entry name" value="ZF_C3H1"/>
    <property type="match status" value="1"/>
</dbReference>
<keyword evidence="1 4" id="KW-0479">Metal-binding</keyword>
<dbReference type="PANTHER" id="PTHR46557:SF1">
    <property type="entry name" value="SERINE_THREONINE-PROTEIN PHOSPHATASE 1 REGULATORY SUBUNIT 10"/>
    <property type="match status" value="1"/>
</dbReference>
<feature type="compositionally biased region" description="Low complexity" evidence="5">
    <location>
        <begin position="603"/>
        <end position="627"/>
    </location>
</feature>
<feature type="compositionally biased region" description="Basic and acidic residues" evidence="5">
    <location>
        <begin position="281"/>
        <end position="290"/>
    </location>
</feature>
<dbReference type="InterPro" id="IPR036855">
    <property type="entry name" value="Znf_CCCH_sf"/>
</dbReference>
<feature type="domain" description="C3H1-type" evidence="6">
    <location>
        <begin position="1051"/>
        <end position="1073"/>
    </location>
</feature>
<feature type="compositionally biased region" description="Polar residues" evidence="5">
    <location>
        <begin position="1"/>
        <end position="23"/>
    </location>
</feature>
<evidence type="ECO:0000313" key="8">
    <source>
        <dbReference type="Proteomes" id="UP001199106"/>
    </source>
</evidence>
<comment type="caution">
    <text evidence="7">The sequence shown here is derived from an EMBL/GenBank/DDBJ whole genome shotgun (WGS) entry which is preliminary data.</text>
</comment>
<feature type="compositionally biased region" description="Pro residues" evidence="5">
    <location>
        <begin position="915"/>
        <end position="929"/>
    </location>
</feature>
<dbReference type="GO" id="GO:0000785">
    <property type="term" value="C:chromatin"/>
    <property type="evidence" value="ECO:0007669"/>
    <property type="project" value="TreeGrafter"/>
</dbReference>
<feature type="compositionally biased region" description="Basic and acidic residues" evidence="5">
    <location>
        <begin position="653"/>
        <end position="668"/>
    </location>
</feature>
<sequence length="1077" mass="117489">MASNHVPSDQLPLQGQNAYTDPSYQHLFPLDRYGTPSWESQLHQHTSLPPDASTQSWHHASFAQQPYNSSSQPYSSQSHNLRTASPYQYGQFGQQNTLGGGYSQQSNVDPSLGMDPNAIRQQQQSPYQMPMRSQTPQGPTSTVTPQALQHNMPPLQQARPMASPYQTPKGTADAFAQQRAAPVSLAKPVPVPEYDIPKGRKSGGLYVLDQAALAKATNSTPLNKFVTLGNEPFHLATNRTALPVYVPRQSLKDLKKAGADSKKLRASLSAAKSQSRAFKRKPAELKRQASDSESSTDSSDYDSDSSEEEEMPLPETRPEDPDAAVRYDVVKATWHPSSSSPSSDNIKKSMREIWDVLDTIHKRWRADSKAVTEAEEQKKIGELPVLKSRVTSQRDLLKSALEAALEFSHPDVLYQLGLIKPFLYLCYQFLANRFKSKDYDGPLSAVIYEVLSRCGTLTSELLEETRLVKALASMKKHANDKHKTFIQQIIDGAAANSKKAKASPPPKAEPVENKGIKRPATEAAGRSANENPLAKKPKTPDTPVGTVKKDAASALASKPPPASSNSTVQKRPGERTAPAPAPVKTRVTQINNKPSGIFASINAAAKKPAPTPAASKAAAPTKSAALATKDKKPATTTSKPAFSFTQTMASLSKAKEPEAAPVKSEKPLPTETEEEKTKRLRKESRRHLRVTWRPETSLVEVKYFDHEADDEEMDGKEDHLVRDAGDIGGEGHMFKQHKELDLDDDDEELDLDRPWPPPSQVDFSVVPYEERQRNYIPYGGGEKVPECPERDANVQRENNTLMVYYSSPADIPPSPQEPAEQDNVSTGTVVNFGTPPDKVLVRCPQPPMPAAVPDFSQLENIIKSLSATSQPPAAAPMAPVENIYTPPPPPPSTAAPFDPAGLQSILNSISNGQAPPQPPPVSFPQPPTQQPGMPLDIAALIANMQAATGGALPPPPPLPTGFPPFPFAFPPQPQQQDAAAWPPQIQDPAAPYQAQQQPQQYNQQQQQANGGGTKRQRDDGNGSTNGNGNNERNQGKRPKNRGDHKPHKVLQCKFFAKGQCNKGENCTYIHDPKMIGQ</sequence>
<feature type="region of interest" description="Disordered" evidence="5">
    <location>
        <begin position="805"/>
        <end position="831"/>
    </location>
</feature>
<reference evidence="7" key="1">
    <citation type="submission" date="2021-07" db="EMBL/GenBank/DDBJ databases">
        <title>Genome Resource of American Ginseng Black Spot Pathogen Alternaria panax.</title>
        <authorList>
            <person name="Qiu C."/>
            <person name="Wang W."/>
            <person name="Liu Z."/>
        </authorList>
    </citation>
    <scope>NUCLEOTIDE SEQUENCE</scope>
    <source>
        <strain evidence="7">BNCC115425</strain>
    </source>
</reference>
<keyword evidence="3 4" id="KW-0862">Zinc</keyword>
<feature type="region of interest" description="Disordered" evidence="5">
    <location>
        <begin position="745"/>
        <end position="768"/>
    </location>
</feature>
<feature type="compositionally biased region" description="Polar residues" evidence="5">
    <location>
        <begin position="822"/>
        <end position="831"/>
    </location>
</feature>
<evidence type="ECO:0000256" key="3">
    <source>
        <dbReference type="ARBA" id="ARBA00022833"/>
    </source>
</evidence>
<feature type="compositionally biased region" description="Acidic residues" evidence="5">
    <location>
        <begin position="299"/>
        <end position="312"/>
    </location>
</feature>
<feature type="region of interest" description="Disordered" evidence="5">
    <location>
        <begin position="603"/>
        <end position="688"/>
    </location>
</feature>
<evidence type="ECO:0000256" key="1">
    <source>
        <dbReference type="ARBA" id="ARBA00022723"/>
    </source>
</evidence>
<feature type="compositionally biased region" description="Low complexity" evidence="5">
    <location>
        <begin position="64"/>
        <end position="78"/>
    </location>
</feature>
<name>A0AAD4F8M1_9PLEO</name>
<dbReference type="GO" id="GO:0008270">
    <property type="term" value="F:zinc ion binding"/>
    <property type="evidence" value="ECO:0007669"/>
    <property type="project" value="UniProtKB-KW"/>
</dbReference>
<evidence type="ECO:0000259" key="6">
    <source>
        <dbReference type="PROSITE" id="PS50103"/>
    </source>
</evidence>
<evidence type="ECO:0000256" key="4">
    <source>
        <dbReference type="PROSITE-ProRule" id="PRU00723"/>
    </source>
</evidence>